<feature type="region of interest" description="Disordered" evidence="1">
    <location>
        <begin position="113"/>
        <end position="142"/>
    </location>
</feature>
<proteinExistence type="predicted"/>
<dbReference type="OrthoDB" id="5864338at2759"/>
<dbReference type="Proteomes" id="UP000230423">
    <property type="component" value="Unassembled WGS sequence"/>
</dbReference>
<dbReference type="AlphaFoldDB" id="A0A2G9UKP0"/>
<gene>
    <name evidence="2" type="ORF">TELCIR_07295</name>
</gene>
<accession>A0A2G9UKP0</accession>
<organism evidence="2 3">
    <name type="scientific">Teladorsagia circumcincta</name>
    <name type="common">Brown stomach worm</name>
    <name type="synonym">Ostertagia circumcincta</name>
    <dbReference type="NCBI Taxonomy" id="45464"/>
    <lineage>
        <taxon>Eukaryota</taxon>
        <taxon>Metazoa</taxon>
        <taxon>Ecdysozoa</taxon>
        <taxon>Nematoda</taxon>
        <taxon>Chromadorea</taxon>
        <taxon>Rhabditida</taxon>
        <taxon>Rhabditina</taxon>
        <taxon>Rhabditomorpha</taxon>
        <taxon>Strongyloidea</taxon>
        <taxon>Trichostrongylidae</taxon>
        <taxon>Teladorsagia</taxon>
    </lineage>
</organism>
<keyword evidence="3" id="KW-1185">Reference proteome</keyword>
<evidence type="ECO:0000313" key="3">
    <source>
        <dbReference type="Proteomes" id="UP000230423"/>
    </source>
</evidence>
<dbReference type="EMBL" id="KZ346141">
    <property type="protein sequence ID" value="PIO70829.1"/>
    <property type="molecule type" value="Genomic_DNA"/>
</dbReference>
<sequence>MNKYLDDLWCDKVYRRFFLIDMDSEWVIVKRDDDTDDSGLFGIDVSLHATSTPLPHSPQPFLNSDTLVPPVPNPYADLGNPLVKTQSPVQVIKKSPPTPSSFKRAMRDVQRQGILQPRKLLVDDGSETAKRKRESSLSDSFEVPKKPLKPYSRRWMRLVTGGTRNQRDLTAAAHAFIARSPRFPDSW</sequence>
<name>A0A2G9UKP0_TELCI</name>
<reference evidence="2 3" key="1">
    <citation type="submission" date="2015-09" db="EMBL/GenBank/DDBJ databases">
        <title>Draft genome of the parasitic nematode Teladorsagia circumcincta isolate WARC Sus (inbred).</title>
        <authorList>
            <person name="Mitreva M."/>
        </authorList>
    </citation>
    <scope>NUCLEOTIDE SEQUENCE [LARGE SCALE GENOMIC DNA]</scope>
    <source>
        <strain evidence="2 3">S</strain>
    </source>
</reference>
<evidence type="ECO:0000256" key="1">
    <source>
        <dbReference type="SAM" id="MobiDB-lite"/>
    </source>
</evidence>
<protein>
    <submittedName>
        <fullName evidence="2">Uncharacterized protein</fullName>
    </submittedName>
</protein>
<evidence type="ECO:0000313" key="2">
    <source>
        <dbReference type="EMBL" id="PIO70829.1"/>
    </source>
</evidence>